<dbReference type="PANTHER" id="PTHR46268:SF6">
    <property type="entry name" value="UNIVERSAL STRESS PROTEIN UP12"/>
    <property type="match status" value="1"/>
</dbReference>
<dbReference type="Pfam" id="PF00582">
    <property type="entry name" value="Usp"/>
    <property type="match status" value="1"/>
</dbReference>
<dbReference type="Proteomes" id="UP001620597">
    <property type="component" value="Unassembled WGS sequence"/>
</dbReference>
<dbReference type="PANTHER" id="PTHR46268">
    <property type="entry name" value="STRESS RESPONSE PROTEIN NHAX"/>
    <property type="match status" value="1"/>
</dbReference>
<comment type="similarity">
    <text evidence="1">Belongs to the universal stress protein A family.</text>
</comment>
<evidence type="ECO:0000259" key="2">
    <source>
        <dbReference type="Pfam" id="PF00582"/>
    </source>
</evidence>
<dbReference type="Gene3D" id="3.40.50.620">
    <property type="entry name" value="HUPs"/>
    <property type="match status" value="1"/>
</dbReference>
<dbReference type="InterPro" id="IPR014729">
    <property type="entry name" value="Rossmann-like_a/b/a_fold"/>
</dbReference>
<sequence>MLPEVTRILYASDIQQGARPAFRTAVSLCGRYHSHITFLHVVEPVRGNAERLVKSMMHEDASLQALHDDSLGKIRQQVRDRVERFCREELAAETMLEQGQLDVRIEEGTPWKTILAVADEMDASVIVMGVRHQKSLLGNTSSKVMHNSKRPVLVVPL</sequence>
<feature type="domain" description="UspA" evidence="2">
    <location>
        <begin position="6"/>
        <end position="156"/>
    </location>
</feature>
<comment type="caution">
    <text evidence="3">The sequence shown here is derived from an EMBL/GenBank/DDBJ whole genome shotgun (WGS) entry which is preliminary data.</text>
</comment>
<name>A0ABW8NMR5_9GAMM</name>
<dbReference type="PRINTS" id="PR01438">
    <property type="entry name" value="UNVRSLSTRESS"/>
</dbReference>
<dbReference type="RefSeq" id="WP_416207186.1">
    <property type="nucleotide sequence ID" value="NZ_JBBKTX010000027.1"/>
</dbReference>
<organism evidence="3 4">
    <name type="scientific">Oceanobacter antarcticus</name>
    <dbReference type="NCBI Taxonomy" id="3133425"/>
    <lineage>
        <taxon>Bacteria</taxon>
        <taxon>Pseudomonadati</taxon>
        <taxon>Pseudomonadota</taxon>
        <taxon>Gammaproteobacteria</taxon>
        <taxon>Oceanospirillales</taxon>
        <taxon>Oceanospirillaceae</taxon>
        <taxon>Oceanobacter</taxon>
    </lineage>
</organism>
<dbReference type="SUPFAM" id="SSF52402">
    <property type="entry name" value="Adenine nucleotide alpha hydrolases-like"/>
    <property type="match status" value="1"/>
</dbReference>
<protein>
    <submittedName>
        <fullName evidence="3">Universal stress protein</fullName>
    </submittedName>
</protein>
<dbReference type="InterPro" id="IPR006016">
    <property type="entry name" value="UspA"/>
</dbReference>
<reference evidence="3 4" key="1">
    <citation type="submission" date="2024-03" db="EMBL/GenBank/DDBJ databases">
        <title>High-quality draft genome sequence of Oceanobacter sp. wDCs-4.</title>
        <authorList>
            <person name="Dong C."/>
        </authorList>
    </citation>
    <scope>NUCLEOTIDE SEQUENCE [LARGE SCALE GENOMIC DNA]</scope>
    <source>
        <strain evidence="4">wDCs-4</strain>
    </source>
</reference>
<evidence type="ECO:0000313" key="3">
    <source>
        <dbReference type="EMBL" id="MFK4754277.1"/>
    </source>
</evidence>
<accession>A0ABW8NMR5</accession>
<dbReference type="CDD" id="cd00293">
    <property type="entry name" value="USP-like"/>
    <property type="match status" value="1"/>
</dbReference>
<dbReference type="EMBL" id="JBBKTX010000027">
    <property type="protein sequence ID" value="MFK4754277.1"/>
    <property type="molecule type" value="Genomic_DNA"/>
</dbReference>
<evidence type="ECO:0000256" key="1">
    <source>
        <dbReference type="ARBA" id="ARBA00008791"/>
    </source>
</evidence>
<dbReference type="InterPro" id="IPR006015">
    <property type="entry name" value="Universal_stress_UspA"/>
</dbReference>
<keyword evidence="4" id="KW-1185">Reference proteome</keyword>
<evidence type="ECO:0000313" key="4">
    <source>
        <dbReference type="Proteomes" id="UP001620597"/>
    </source>
</evidence>
<proteinExistence type="inferred from homology"/>
<gene>
    <name evidence="3" type="ORF">WG929_17840</name>
</gene>